<evidence type="ECO:0000313" key="2">
    <source>
        <dbReference type="Proteomes" id="UP000272412"/>
    </source>
</evidence>
<dbReference type="EMBL" id="RPFL01000114">
    <property type="protein sequence ID" value="RPD82977.1"/>
    <property type="molecule type" value="Genomic_DNA"/>
</dbReference>
<accession>A0A3N4MMV4</accession>
<protein>
    <submittedName>
        <fullName evidence="1">Uncharacterized protein</fullName>
    </submittedName>
</protein>
<sequence length="160" mass="17410">TKTVAVKLLGNKSLKVGGREFSQTLGQRVMSTVDGEMAGGNKPIIYRVSEGKADSLSGRNLADNLTAKMSKPIVNDKDLKKIIDDLYRANAKIGSGSTADAVRYELKNNTKVGGREHSEKARNYSVALERWLAKNPDASFSDRSTANNILRDLQNALKGK</sequence>
<dbReference type="Proteomes" id="UP000272412">
    <property type="component" value="Unassembled WGS sequence"/>
</dbReference>
<feature type="non-terminal residue" evidence="1">
    <location>
        <position position="1"/>
    </location>
</feature>
<keyword evidence="2" id="KW-1185">Reference proteome</keyword>
<proteinExistence type="predicted"/>
<evidence type="ECO:0000313" key="1">
    <source>
        <dbReference type="EMBL" id="RPD82977.1"/>
    </source>
</evidence>
<organism evidence="1 2">
    <name type="scientific">Neisseria weixii</name>
    <dbReference type="NCBI Taxonomy" id="1853276"/>
    <lineage>
        <taxon>Bacteria</taxon>
        <taxon>Pseudomonadati</taxon>
        <taxon>Pseudomonadota</taxon>
        <taxon>Betaproteobacteria</taxon>
        <taxon>Neisseriales</taxon>
        <taxon>Neisseriaceae</taxon>
        <taxon>Neisseria</taxon>
    </lineage>
</organism>
<name>A0A3N4MMV4_9NEIS</name>
<gene>
    <name evidence="1" type="ORF">EGK74_13950</name>
</gene>
<dbReference type="AlphaFoldDB" id="A0A3N4MMV4"/>
<comment type="caution">
    <text evidence="1">The sequence shown here is derived from an EMBL/GenBank/DDBJ whole genome shotgun (WGS) entry which is preliminary data.</text>
</comment>
<reference evidence="1 2" key="1">
    <citation type="submission" date="2018-11" db="EMBL/GenBank/DDBJ databases">
        <title>Neisseria weixii sp. nov. isolated from the rectal contents of plateau pika (Ochotona cruzoniae).</title>
        <authorList>
            <person name="Zhang G."/>
        </authorList>
    </citation>
    <scope>NUCLEOTIDE SEQUENCE [LARGE SCALE GENOMIC DNA]</scope>
    <source>
        <strain evidence="1 2">10009</strain>
    </source>
</reference>